<keyword evidence="3" id="KW-0804">Transcription</keyword>
<dbReference type="InterPro" id="IPR029016">
    <property type="entry name" value="GAF-like_dom_sf"/>
</dbReference>
<evidence type="ECO:0000259" key="5">
    <source>
        <dbReference type="PROSITE" id="PS51078"/>
    </source>
</evidence>
<dbReference type="InterPro" id="IPR014757">
    <property type="entry name" value="Tscrpt_reg_IclR_C"/>
</dbReference>
<dbReference type="InterPro" id="IPR050707">
    <property type="entry name" value="HTH_MetabolicPath_Reg"/>
</dbReference>
<dbReference type="Pfam" id="PF01614">
    <property type="entry name" value="IclR_C"/>
    <property type="match status" value="1"/>
</dbReference>
<gene>
    <name evidence="6" type="ORF">EFBL_1625</name>
</gene>
<dbReference type="Pfam" id="PF09339">
    <property type="entry name" value="HTH_IclR"/>
    <property type="match status" value="1"/>
</dbReference>
<dbReference type="GO" id="GO:0003677">
    <property type="term" value="F:DNA binding"/>
    <property type="evidence" value="ECO:0007669"/>
    <property type="project" value="UniProtKB-KW"/>
</dbReference>
<evidence type="ECO:0000313" key="6">
    <source>
        <dbReference type="EMBL" id="GAX89999.1"/>
    </source>
</evidence>
<dbReference type="InterPro" id="IPR036390">
    <property type="entry name" value="WH_DNA-bd_sf"/>
</dbReference>
<evidence type="ECO:0000256" key="1">
    <source>
        <dbReference type="ARBA" id="ARBA00023015"/>
    </source>
</evidence>
<keyword evidence="2" id="KW-0238">DNA-binding</keyword>
<dbReference type="PANTHER" id="PTHR30136:SF24">
    <property type="entry name" value="HTH-TYPE TRANSCRIPTIONAL REPRESSOR ALLR"/>
    <property type="match status" value="1"/>
</dbReference>
<evidence type="ECO:0000313" key="7">
    <source>
        <dbReference type="Proteomes" id="UP000217785"/>
    </source>
</evidence>
<organism evidence="6 7">
    <name type="scientific">Effusibacillus lacus</name>
    <dbReference type="NCBI Taxonomy" id="1348429"/>
    <lineage>
        <taxon>Bacteria</taxon>
        <taxon>Bacillati</taxon>
        <taxon>Bacillota</taxon>
        <taxon>Bacilli</taxon>
        <taxon>Bacillales</taxon>
        <taxon>Alicyclobacillaceae</taxon>
        <taxon>Effusibacillus</taxon>
    </lineage>
</organism>
<dbReference type="InterPro" id="IPR005471">
    <property type="entry name" value="Tscrpt_reg_IclR_N"/>
</dbReference>
<feature type="domain" description="HTH iclR-type" evidence="4">
    <location>
        <begin position="1"/>
        <end position="37"/>
    </location>
</feature>
<evidence type="ECO:0000259" key="4">
    <source>
        <dbReference type="PROSITE" id="PS51077"/>
    </source>
</evidence>
<name>A0A292YM69_9BACL</name>
<accession>A0A292YM69</accession>
<dbReference type="SUPFAM" id="SSF46785">
    <property type="entry name" value="Winged helix' DNA-binding domain"/>
    <property type="match status" value="1"/>
</dbReference>
<dbReference type="EMBL" id="BDUF01000044">
    <property type="protein sequence ID" value="GAX89999.1"/>
    <property type="molecule type" value="Genomic_DNA"/>
</dbReference>
<proteinExistence type="predicted"/>
<dbReference type="PROSITE" id="PS51077">
    <property type="entry name" value="HTH_ICLR"/>
    <property type="match status" value="1"/>
</dbReference>
<dbReference type="Gene3D" id="1.10.10.10">
    <property type="entry name" value="Winged helix-like DNA-binding domain superfamily/Winged helix DNA-binding domain"/>
    <property type="match status" value="1"/>
</dbReference>
<keyword evidence="7" id="KW-1185">Reference proteome</keyword>
<reference evidence="7" key="1">
    <citation type="submission" date="2017-07" db="EMBL/GenBank/DDBJ databases">
        <title>Draft genome sequence of Effusibacillus lacus strain skLN1.</title>
        <authorList>
            <person name="Watanabe M."/>
            <person name="Kojima H."/>
            <person name="Fukui M."/>
        </authorList>
    </citation>
    <scope>NUCLEOTIDE SEQUENCE [LARGE SCALE GENOMIC DNA]</scope>
    <source>
        <strain evidence="7">skLN1</strain>
    </source>
</reference>
<dbReference type="GO" id="GO:0045892">
    <property type="term" value="P:negative regulation of DNA-templated transcription"/>
    <property type="evidence" value="ECO:0007669"/>
    <property type="project" value="UniProtKB-ARBA"/>
</dbReference>
<dbReference type="PANTHER" id="PTHR30136">
    <property type="entry name" value="HELIX-TURN-HELIX TRANSCRIPTIONAL REGULATOR, ICLR FAMILY"/>
    <property type="match status" value="1"/>
</dbReference>
<dbReference type="AlphaFoldDB" id="A0A292YM69"/>
<dbReference type="InterPro" id="IPR036388">
    <property type="entry name" value="WH-like_DNA-bd_sf"/>
</dbReference>
<feature type="domain" description="IclR-ED" evidence="5">
    <location>
        <begin position="38"/>
        <end position="211"/>
    </location>
</feature>
<sequence>MEMLNIPRTTAMRLLRTLISLGLVYYDERSQTYSLGPYLVILGNRAAEFLDYLGIVRKYLTQIEQRTGLTTVAAQRIRRDRLTYLLKEESRNQIHVTVSLGQQFPIDRGSFGKVFCAYLDDDELREVASARYNDEFLVELAEIRRLGYATSMGEQVNGISGVAAPVFGPDGQVFLAVSCIGVLEQLPSEKMDMLGEYLRDIGIRITQEIGGVIPQKSGETGKPLMDTGY</sequence>
<dbReference type="GO" id="GO:0003700">
    <property type="term" value="F:DNA-binding transcription factor activity"/>
    <property type="evidence" value="ECO:0007669"/>
    <property type="project" value="TreeGrafter"/>
</dbReference>
<comment type="caution">
    <text evidence="6">The sequence shown here is derived from an EMBL/GenBank/DDBJ whole genome shotgun (WGS) entry which is preliminary data.</text>
</comment>
<evidence type="ECO:0000256" key="3">
    <source>
        <dbReference type="ARBA" id="ARBA00023163"/>
    </source>
</evidence>
<dbReference type="Proteomes" id="UP000217785">
    <property type="component" value="Unassembled WGS sequence"/>
</dbReference>
<evidence type="ECO:0000256" key="2">
    <source>
        <dbReference type="ARBA" id="ARBA00023125"/>
    </source>
</evidence>
<dbReference type="Gene3D" id="3.30.450.40">
    <property type="match status" value="1"/>
</dbReference>
<dbReference type="PROSITE" id="PS51078">
    <property type="entry name" value="ICLR_ED"/>
    <property type="match status" value="1"/>
</dbReference>
<keyword evidence="1" id="KW-0805">Transcription regulation</keyword>
<dbReference type="SUPFAM" id="SSF55781">
    <property type="entry name" value="GAF domain-like"/>
    <property type="match status" value="1"/>
</dbReference>
<protein>
    <submittedName>
        <fullName evidence="6">IclR family transcriptional regulator</fullName>
    </submittedName>
</protein>